<evidence type="ECO:0000256" key="2">
    <source>
        <dbReference type="SAM" id="SignalP"/>
    </source>
</evidence>
<dbReference type="InterPro" id="IPR011970">
    <property type="entry name" value="MltB_2"/>
</dbReference>
<dbReference type="InterPro" id="IPR031304">
    <property type="entry name" value="SLT_2"/>
</dbReference>
<protein>
    <submittedName>
        <fullName evidence="5">Lytic murein transglycosylase</fullName>
    </submittedName>
</protein>
<name>A0ABX8TCH9_9CAUL</name>
<feature type="region of interest" description="Disordered" evidence="1">
    <location>
        <begin position="24"/>
        <end position="60"/>
    </location>
</feature>
<reference evidence="5 6" key="1">
    <citation type="submission" date="2021-07" db="EMBL/GenBank/DDBJ databases">
        <title>Isolation and characterization of bacteria from a gold mining with a capacity of golden bioaccumulation.</title>
        <authorList>
            <person name="Yang X.J."/>
        </authorList>
    </citation>
    <scope>NUCLEOTIDE SEQUENCE [LARGE SCALE GENOMIC DNA]</scope>
    <source>
        <strain evidence="5 6">Au29</strain>
    </source>
</reference>
<dbReference type="PANTHER" id="PTHR30163">
    <property type="entry name" value="MEMBRANE-BOUND LYTIC MUREIN TRANSGLYCOSYLASE B"/>
    <property type="match status" value="1"/>
</dbReference>
<dbReference type="Pfam" id="PF01471">
    <property type="entry name" value="PG_binding_1"/>
    <property type="match status" value="1"/>
</dbReference>
<evidence type="ECO:0000313" key="5">
    <source>
        <dbReference type="EMBL" id="QYC08881.1"/>
    </source>
</evidence>
<dbReference type="EMBL" id="CP080034">
    <property type="protein sequence ID" value="QYC08881.1"/>
    <property type="molecule type" value="Genomic_DNA"/>
</dbReference>
<dbReference type="PANTHER" id="PTHR30163:SF8">
    <property type="entry name" value="LYTIC MUREIN TRANSGLYCOSYLASE"/>
    <property type="match status" value="1"/>
</dbReference>
<organism evidence="5 6">
    <name type="scientific">Brevundimonas nasdae</name>
    <dbReference type="NCBI Taxonomy" id="172043"/>
    <lineage>
        <taxon>Bacteria</taxon>
        <taxon>Pseudomonadati</taxon>
        <taxon>Pseudomonadota</taxon>
        <taxon>Alphaproteobacteria</taxon>
        <taxon>Caulobacterales</taxon>
        <taxon>Caulobacteraceae</taxon>
        <taxon>Brevundimonas</taxon>
    </lineage>
</organism>
<dbReference type="Pfam" id="PF13406">
    <property type="entry name" value="SLT_2"/>
    <property type="match status" value="1"/>
</dbReference>
<sequence>MRFSFRLLLIGSVAACAPMLPEPPLPSMPTGPQPSATQPASPTPPPATPAPQTPPLTAYDQQGFDGWKQGFLARKGGARQAAYARELEGLTPDATVIRLDRNQPEFSRPAGAYIQNAVTPVRIAQARQRIDRVPWPVVQRFGVPSEILVGVWAQESAFGQVQGNYDVIRSLATLAYDGRRRDWAETQLKHALDIVIEGKRTREGLKGSWAGAMGQTQFMPDNYLRLGIDQDGDGKVDIWGNDGDALASAANLLAQAGWKRGQGWGYEVVLPAGFNYAEAEGPKHDWAYWSARGVRLAQGGTPNGAEAQEQATILLPQGANGPAFLALPNHYVIRAYNNSVSYALAIGLTADGIMGKPGLSKAWPNDPAMTRDQRIGAQTALTRLGYDTQGVDGVIGSNTRAALRRWQLANNRTADGYLTAPLADELIRKAN</sequence>
<dbReference type="InterPro" id="IPR043426">
    <property type="entry name" value="MltB-like"/>
</dbReference>
<evidence type="ECO:0000259" key="4">
    <source>
        <dbReference type="Pfam" id="PF13406"/>
    </source>
</evidence>
<feature type="signal peptide" evidence="2">
    <location>
        <begin position="1"/>
        <end position="17"/>
    </location>
</feature>
<feature type="compositionally biased region" description="Pro residues" evidence="1">
    <location>
        <begin position="41"/>
        <end position="54"/>
    </location>
</feature>
<evidence type="ECO:0000313" key="6">
    <source>
        <dbReference type="Proteomes" id="UP000824334"/>
    </source>
</evidence>
<evidence type="ECO:0000259" key="3">
    <source>
        <dbReference type="Pfam" id="PF01471"/>
    </source>
</evidence>
<feature type="chain" id="PRO_5045777279" evidence="2">
    <location>
        <begin position="18"/>
        <end position="431"/>
    </location>
</feature>
<dbReference type="NCBIfam" id="TIGR02283">
    <property type="entry name" value="MltB_2"/>
    <property type="match status" value="1"/>
</dbReference>
<dbReference type="GeneID" id="94375502"/>
<dbReference type="Proteomes" id="UP000824334">
    <property type="component" value="Chromosome"/>
</dbReference>
<evidence type="ECO:0000256" key="1">
    <source>
        <dbReference type="SAM" id="MobiDB-lite"/>
    </source>
</evidence>
<proteinExistence type="predicted"/>
<feature type="domain" description="Peptidoglycan binding-like" evidence="3">
    <location>
        <begin position="372"/>
        <end position="420"/>
    </location>
</feature>
<dbReference type="InterPro" id="IPR002477">
    <property type="entry name" value="Peptidoglycan-bd-like"/>
</dbReference>
<keyword evidence="6" id="KW-1185">Reference proteome</keyword>
<accession>A0ABX8TCH9</accession>
<feature type="domain" description="Transglycosylase SLT" evidence="4">
    <location>
        <begin position="68"/>
        <end position="351"/>
    </location>
</feature>
<keyword evidence="2" id="KW-0732">Signal</keyword>
<dbReference type="RefSeq" id="WP_219354569.1">
    <property type="nucleotide sequence ID" value="NZ_CP080034.1"/>
</dbReference>
<gene>
    <name evidence="5" type="ORF">KWG56_09505</name>
</gene>